<proteinExistence type="predicted"/>
<evidence type="ECO:0000313" key="1">
    <source>
        <dbReference type="EMBL" id="KAK1416641.1"/>
    </source>
</evidence>
<gene>
    <name evidence="1" type="ORF">QVD17_25756</name>
</gene>
<accession>A0AAD8NQ50</accession>
<reference evidence="1" key="1">
    <citation type="journal article" date="2023" name="bioRxiv">
        <title>Improved chromosome-level genome assembly for marigold (Tagetes erecta).</title>
        <authorList>
            <person name="Jiang F."/>
            <person name="Yuan L."/>
            <person name="Wang S."/>
            <person name="Wang H."/>
            <person name="Xu D."/>
            <person name="Wang A."/>
            <person name="Fan W."/>
        </authorList>
    </citation>
    <scope>NUCLEOTIDE SEQUENCE</scope>
    <source>
        <strain evidence="1">WSJ</strain>
        <tissue evidence="1">Leaf</tissue>
    </source>
</reference>
<evidence type="ECO:0000313" key="2">
    <source>
        <dbReference type="Proteomes" id="UP001229421"/>
    </source>
</evidence>
<protein>
    <submittedName>
        <fullName evidence="1">Uncharacterized protein</fullName>
    </submittedName>
</protein>
<dbReference type="EMBL" id="JAUHHV010000007">
    <property type="protein sequence ID" value="KAK1416641.1"/>
    <property type="molecule type" value="Genomic_DNA"/>
</dbReference>
<comment type="caution">
    <text evidence="1">The sequence shown here is derived from an EMBL/GenBank/DDBJ whole genome shotgun (WGS) entry which is preliminary data.</text>
</comment>
<name>A0AAD8NQ50_TARER</name>
<keyword evidence="2" id="KW-1185">Reference proteome</keyword>
<dbReference type="Proteomes" id="UP001229421">
    <property type="component" value="Unassembled WGS sequence"/>
</dbReference>
<sequence length="67" mass="7815">MFNFFFFLTYDRSHINTISSLDQLILPTSSSIDFHSGTGNSFQPGQSWLLMTRYPNYKATEMELKLQ</sequence>
<organism evidence="1 2">
    <name type="scientific">Tagetes erecta</name>
    <name type="common">African marigold</name>
    <dbReference type="NCBI Taxonomy" id="13708"/>
    <lineage>
        <taxon>Eukaryota</taxon>
        <taxon>Viridiplantae</taxon>
        <taxon>Streptophyta</taxon>
        <taxon>Embryophyta</taxon>
        <taxon>Tracheophyta</taxon>
        <taxon>Spermatophyta</taxon>
        <taxon>Magnoliopsida</taxon>
        <taxon>eudicotyledons</taxon>
        <taxon>Gunneridae</taxon>
        <taxon>Pentapetalae</taxon>
        <taxon>asterids</taxon>
        <taxon>campanulids</taxon>
        <taxon>Asterales</taxon>
        <taxon>Asteraceae</taxon>
        <taxon>Asteroideae</taxon>
        <taxon>Heliantheae alliance</taxon>
        <taxon>Tageteae</taxon>
        <taxon>Tagetes</taxon>
    </lineage>
</organism>
<dbReference type="AlphaFoldDB" id="A0AAD8NQ50"/>